<dbReference type="Proteomes" id="UP001054821">
    <property type="component" value="Chromosome 8"/>
</dbReference>
<dbReference type="AlphaFoldDB" id="A0AAD4YNL3"/>
<accession>A0AAD4YNL3</accession>
<evidence type="ECO:0000256" key="1">
    <source>
        <dbReference type="SAM" id="MobiDB-lite"/>
    </source>
</evidence>
<organism evidence="2 3">
    <name type="scientific">Prunus dulcis</name>
    <name type="common">Almond</name>
    <name type="synonym">Amygdalus dulcis</name>
    <dbReference type="NCBI Taxonomy" id="3755"/>
    <lineage>
        <taxon>Eukaryota</taxon>
        <taxon>Viridiplantae</taxon>
        <taxon>Streptophyta</taxon>
        <taxon>Embryophyta</taxon>
        <taxon>Tracheophyta</taxon>
        <taxon>Spermatophyta</taxon>
        <taxon>Magnoliopsida</taxon>
        <taxon>eudicotyledons</taxon>
        <taxon>Gunneridae</taxon>
        <taxon>Pentapetalae</taxon>
        <taxon>rosids</taxon>
        <taxon>fabids</taxon>
        <taxon>Rosales</taxon>
        <taxon>Rosaceae</taxon>
        <taxon>Amygdaloideae</taxon>
        <taxon>Amygdaleae</taxon>
        <taxon>Prunus</taxon>
    </lineage>
</organism>
<dbReference type="EMBL" id="JAJFAZ020000008">
    <property type="protein sequence ID" value="KAI5315444.1"/>
    <property type="molecule type" value="Genomic_DNA"/>
</dbReference>
<feature type="compositionally biased region" description="Polar residues" evidence="1">
    <location>
        <begin position="67"/>
        <end position="84"/>
    </location>
</feature>
<evidence type="ECO:0000313" key="3">
    <source>
        <dbReference type="Proteomes" id="UP001054821"/>
    </source>
</evidence>
<name>A0AAD4YNL3_PRUDU</name>
<feature type="region of interest" description="Disordered" evidence="1">
    <location>
        <begin position="1"/>
        <end position="27"/>
    </location>
</feature>
<evidence type="ECO:0000313" key="2">
    <source>
        <dbReference type="EMBL" id="KAI5315444.1"/>
    </source>
</evidence>
<keyword evidence="3" id="KW-1185">Reference proteome</keyword>
<gene>
    <name evidence="2" type="ORF">L3X38_044620</name>
</gene>
<sequence>MPNVAAMIPAVRSPHNDQNLESPSTTSQIEVGEARNDAIVVNVYLYYDTIPPLTILFLPPHLPVAQPHQQDNSKSSCYSDGQEK</sequence>
<reference evidence="2 3" key="1">
    <citation type="journal article" date="2022" name="G3 (Bethesda)">
        <title>Whole-genome sequence and methylome profiling of the almond [Prunus dulcis (Mill.) D.A. Webb] cultivar 'Nonpareil'.</title>
        <authorList>
            <person name="D'Amico-Willman K.M."/>
            <person name="Ouma W.Z."/>
            <person name="Meulia T."/>
            <person name="Sideli G.M."/>
            <person name="Gradziel T.M."/>
            <person name="Fresnedo-Ramirez J."/>
        </authorList>
    </citation>
    <scope>NUCLEOTIDE SEQUENCE [LARGE SCALE GENOMIC DNA]</scope>
    <source>
        <strain evidence="2">Clone GOH B32 T37-40</strain>
    </source>
</reference>
<proteinExistence type="predicted"/>
<feature type="region of interest" description="Disordered" evidence="1">
    <location>
        <begin position="64"/>
        <end position="84"/>
    </location>
</feature>
<feature type="compositionally biased region" description="Polar residues" evidence="1">
    <location>
        <begin position="16"/>
        <end position="27"/>
    </location>
</feature>
<protein>
    <submittedName>
        <fullName evidence="2">Uncharacterized protein</fullName>
    </submittedName>
</protein>
<comment type="caution">
    <text evidence="2">The sequence shown here is derived from an EMBL/GenBank/DDBJ whole genome shotgun (WGS) entry which is preliminary data.</text>
</comment>